<evidence type="ECO:0000256" key="1">
    <source>
        <dbReference type="ARBA" id="ARBA00010996"/>
    </source>
</evidence>
<dbReference type="Pfam" id="PF02630">
    <property type="entry name" value="SCO1-SenC"/>
    <property type="match status" value="1"/>
</dbReference>
<dbReference type="PANTHER" id="PTHR12151">
    <property type="entry name" value="ELECTRON TRANSPORT PROTIN SCO1/SENC FAMILY MEMBER"/>
    <property type="match status" value="1"/>
</dbReference>
<evidence type="ECO:0000313" key="5">
    <source>
        <dbReference type="Proteomes" id="UP001500657"/>
    </source>
</evidence>
<gene>
    <name evidence="4" type="ORF">GCM10009126_25660</name>
</gene>
<dbReference type="InterPro" id="IPR003782">
    <property type="entry name" value="SCO1/SenC"/>
</dbReference>
<keyword evidence="5" id="KW-1185">Reference proteome</keyword>
<name>A0ABP3EEK4_9GAMM</name>
<reference evidence="5" key="1">
    <citation type="journal article" date="2019" name="Int. J. Syst. Evol. Microbiol.">
        <title>The Global Catalogue of Microorganisms (GCM) 10K type strain sequencing project: providing services to taxonomists for standard genome sequencing and annotation.</title>
        <authorList>
            <consortium name="The Broad Institute Genomics Platform"/>
            <consortium name="The Broad Institute Genome Sequencing Center for Infectious Disease"/>
            <person name="Wu L."/>
            <person name="Ma J."/>
        </authorList>
    </citation>
    <scope>NUCLEOTIDE SEQUENCE [LARGE SCALE GENOMIC DNA]</scope>
    <source>
        <strain evidence="5">JCM 16242</strain>
    </source>
</reference>
<accession>A0ABP3EEK4</accession>
<dbReference type="CDD" id="cd02968">
    <property type="entry name" value="SCO"/>
    <property type="match status" value="1"/>
</dbReference>
<dbReference type="PROSITE" id="PS51257">
    <property type="entry name" value="PROKAR_LIPOPROTEIN"/>
    <property type="match status" value="1"/>
</dbReference>
<dbReference type="InterPro" id="IPR013766">
    <property type="entry name" value="Thioredoxin_domain"/>
</dbReference>
<feature type="domain" description="Thioredoxin" evidence="3">
    <location>
        <begin position="43"/>
        <end position="205"/>
    </location>
</feature>
<dbReference type="PANTHER" id="PTHR12151:SF25">
    <property type="entry name" value="LINALOOL DEHYDRATASE_ISOMERASE DOMAIN-CONTAINING PROTEIN"/>
    <property type="match status" value="1"/>
</dbReference>
<evidence type="ECO:0000256" key="2">
    <source>
        <dbReference type="ARBA" id="ARBA00023008"/>
    </source>
</evidence>
<dbReference type="SUPFAM" id="SSF52833">
    <property type="entry name" value="Thioredoxin-like"/>
    <property type="match status" value="1"/>
</dbReference>
<protein>
    <submittedName>
        <fullName evidence="4">SCO family protein</fullName>
    </submittedName>
</protein>
<dbReference type="PROSITE" id="PS51352">
    <property type="entry name" value="THIOREDOXIN_2"/>
    <property type="match status" value="1"/>
</dbReference>
<comment type="caution">
    <text evidence="4">The sequence shown here is derived from an EMBL/GenBank/DDBJ whole genome shotgun (WGS) entry which is preliminary data.</text>
</comment>
<sequence length="210" mass="22944">MKIPDFRMKPRYLTCLALLLLLAVGALLGGCRHDQPPFRLTNISGHMPNLDFKLTDDNGKAVTGADYRGKVVLLYFGYTHCPDVCPLTLAQLHVVMQRLGPLADGARILFVSVDPARDTPAVMHAYVNAFDKRAVGLVGSARAVEALSKRYRSAFTREPGDPDGNYEVSHSSAIYIFDRDGKARLLATPSASQDDLVHDLHLLLDTGATP</sequence>
<comment type="similarity">
    <text evidence="1">Belongs to the SCO1/2 family.</text>
</comment>
<keyword evidence="2" id="KW-0186">Copper</keyword>
<dbReference type="EMBL" id="BAAAFO010000004">
    <property type="protein sequence ID" value="GAA0259251.1"/>
    <property type="molecule type" value="Genomic_DNA"/>
</dbReference>
<proteinExistence type="inferred from homology"/>
<organism evidence="4 5">
    <name type="scientific">Rhodanobacter caeni</name>
    <dbReference type="NCBI Taxonomy" id="657654"/>
    <lineage>
        <taxon>Bacteria</taxon>
        <taxon>Pseudomonadati</taxon>
        <taxon>Pseudomonadota</taxon>
        <taxon>Gammaproteobacteria</taxon>
        <taxon>Lysobacterales</taxon>
        <taxon>Rhodanobacteraceae</taxon>
        <taxon>Rhodanobacter</taxon>
    </lineage>
</organism>
<evidence type="ECO:0000313" key="4">
    <source>
        <dbReference type="EMBL" id="GAA0259251.1"/>
    </source>
</evidence>
<evidence type="ECO:0000259" key="3">
    <source>
        <dbReference type="PROSITE" id="PS51352"/>
    </source>
</evidence>
<dbReference type="Proteomes" id="UP001500657">
    <property type="component" value="Unassembled WGS sequence"/>
</dbReference>
<dbReference type="Gene3D" id="3.40.30.10">
    <property type="entry name" value="Glutaredoxin"/>
    <property type="match status" value="1"/>
</dbReference>
<dbReference type="InterPro" id="IPR036249">
    <property type="entry name" value="Thioredoxin-like_sf"/>
</dbReference>